<feature type="transmembrane region" description="Helical" evidence="2">
    <location>
        <begin position="119"/>
        <end position="139"/>
    </location>
</feature>
<dbReference type="EMBL" id="JABCSC020000001">
    <property type="protein sequence ID" value="NSL54436.1"/>
    <property type="molecule type" value="Genomic_DNA"/>
</dbReference>
<keyword evidence="2" id="KW-0812">Transmembrane</keyword>
<organism evidence="3 4">
    <name type="scientific">Uliginosibacterium aquaticum</name>
    <dbReference type="NCBI Taxonomy" id="2731212"/>
    <lineage>
        <taxon>Bacteria</taxon>
        <taxon>Pseudomonadati</taxon>
        <taxon>Pseudomonadota</taxon>
        <taxon>Betaproteobacteria</taxon>
        <taxon>Rhodocyclales</taxon>
        <taxon>Zoogloeaceae</taxon>
        <taxon>Uliginosibacterium</taxon>
    </lineage>
</organism>
<feature type="transmembrane region" description="Helical" evidence="2">
    <location>
        <begin position="49"/>
        <end position="70"/>
    </location>
</feature>
<keyword evidence="2" id="KW-0472">Membrane</keyword>
<proteinExistence type="predicted"/>
<gene>
    <name evidence="3" type="ORF">HJ583_005325</name>
</gene>
<protein>
    <recommendedName>
        <fullName evidence="5">NfeD-like C-terminal domain-containing protein</fullName>
    </recommendedName>
</protein>
<dbReference type="Proteomes" id="UP000778523">
    <property type="component" value="Unassembled WGS sequence"/>
</dbReference>
<reference evidence="3 4" key="1">
    <citation type="submission" date="2020-06" db="EMBL/GenBank/DDBJ databases">
        <title>Draft genome of Uliginosibacterium sp. IMCC34675.</title>
        <authorList>
            <person name="Song J."/>
        </authorList>
    </citation>
    <scope>NUCLEOTIDE SEQUENCE [LARGE SCALE GENOMIC DNA]</scope>
    <source>
        <strain evidence="3 4">IMCC34675</strain>
    </source>
</reference>
<evidence type="ECO:0000256" key="1">
    <source>
        <dbReference type="SAM" id="MobiDB-lite"/>
    </source>
</evidence>
<evidence type="ECO:0000313" key="3">
    <source>
        <dbReference type="EMBL" id="NSL54436.1"/>
    </source>
</evidence>
<feature type="compositionally biased region" description="Basic and acidic residues" evidence="1">
    <location>
        <begin position="1"/>
        <end position="19"/>
    </location>
</feature>
<feature type="compositionally biased region" description="Polar residues" evidence="1">
    <location>
        <begin position="28"/>
        <end position="37"/>
    </location>
</feature>
<feature type="transmembrane region" description="Helical" evidence="2">
    <location>
        <begin position="159"/>
        <end position="190"/>
    </location>
</feature>
<feature type="region of interest" description="Disordered" evidence="1">
    <location>
        <begin position="1"/>
        <end position="39"/>
    </location>
</feature>
<evidence type="ECO:0000313" key="4">
    <source>
        <dbReference type="Proteomes" id="UP000778523"/>
    </source>
</evidence>
<feature type="transmembrane region" description="Helical" evidence="2">
    <location>
        <begin position="90"/>
        <end position="112"/>
    </location>
</feature>
<evidence type="ECO:0000256" key="2">
    <source>
        <dbReference type="SAM" id="Phobius"/>
    </source>
</evidence>
<accession>A0ABX2ID11</accession>
<dbReference type="RefSeq" id="WP_170020935.1">
    <property type="nucleotide sequence ID" value="NZ_JABCSC020000001.1"/>
</dbReference>
<keyword evidence="4" id="KW-1185">Reference proteome</keyword>
<keyword evidence="2" id="KW-1133">Transmembrane helix</keyword>
<evidence type="ECO:0008006" key="5">
    <source>
        <dbReference type="Google" id="ProtNLM"/>
    </source>
</evidence>
<comment type="caution">
    <text evidence="3">The sequence shown here is derived from an EMBL/GenBank/DDBJ whole genome shotgun (WGS) entry which is preliminary data.</text>
</comment>
<sequence length="284" mass="31486">MAGEARQWREDDPESEARAAQHAAQDAKSPSSPSTAPEENPLLGLGRSLLKWSAVLVTLGGLILHLVGYVQHSEYLRDWGLDSDLFPKSIEWILISGYQVMLLGMIKLWIFFKTEWWKLAIWGVTVATLTSVVTCLLLYGKDGLPVQSLWNWAKKFPKWLLATVLCYGYVACVCVVIAVAPIVTVTFIFLPAWIAVDSAKTSAEHDKKLYAQGCDQADLTKRCITVRRENKPNLRGFLIDSSDSLLAIYVPEQKVVQVIPRDGIEIEVSLSANPKAGKSEQGAK</sequence>
<name>A0ABX2ID11_9RHOO</name>